<organism evidence="1 2">
    <name type="scientific">Aureobasidium namibiae CBS 147.97</name>
    <dbReference type="NCBI Taxonomy" id="1043004"/>
    <lineage>
        <taxon>Eukaryota</taxon>
        <taxon>Fungi</taxon>
        <taxon>Dikarya</taxon>
        <taxon>Ascomycota</taxon>
        <taxon>Pezizomycotina</taxon>
        <taxon>Dothideomycetes</taxon>
        <taxon>Dothideomycetidae</taxon>
        <taxon>Dothideales</taxon>
        <taxon>Saccotheciaceae</taxon>
        <taxon>Aureobasidium</taxon>
    </lineage>
</organism>
<dbReference type="Proteomes" id="UP000027730">
    <property type="component" value="Unassembled WGS sequence"/>
</dbReference>
<sequence length="127" mass="14411">MSAIDESMTDSMTEASDLAVSKTVQQLGNDLITDLSERIVGTQTLLDMHKTIRTNYEKDLRRFHRTASNSLKKGMTAVQASLAHVDKSLEIQRKIVEETEEIAKFAREQFELIEQRQAAIRNMVENA</sequence>
<reference evidence="1 2" key="1">
    <citation type="journal article" date="2014" name="BMC Genomics">
        <title>Genome sequencing of four Aureobasidium pullulans varieties: biotechnological potential, stress tolerance, and description of new species.</title>
        <authorList>
            <person name="Gostin Ar C."/>
            <person name="Ohm R.A."/>
            <person name="Kogej T."/>
            <person name="Sonjak S."/>
            <person name="Turk M."/>
            <person name="Zajc J."/>
            <person name="Zalar P."/>
            <person name="Grube M."/>
            <person name="Sun H."/>
            <person name="Han J."/>
            <person name="Sharma A."/>
            <person name="Chiniquy J."/>
            <person name="Ngan C.Y."/>
            <person name="Lipzen A."/>
            <person name="Barry K."/>
            <person name="Grigoriev I.V."/>
            <person name="Gunde-Cimerman N."/>
        </authorList>
    </citation>
    <scope>NUCLEOTIDE SEQUENCE [LARGE SCALE GENOMIC DNA]</scope>
    <source>
        <strain evidence="1 2">CBS 147.97</strain>
    </source>
</reference>
<dbReference type="GeneID" id="25417369"/>
<evidence type="ECO:0000313" key="1">
    <source>
        <dbReference type="EMBL" id="KEQ70482.1"/>
    </source>
</evidence>
<dbReference type="RefSeq" id="XP_013424721.1">
    <property type="nucleotide sequence ID" value="XM_013569267.1"/>
</dbReference>
<protein>
    <submittedName>
        <fullName evidence="1">Uncharacterized protein</fullName>
    </submittedName>
</protein>
<accession>A0A074WKY6</accession>
<dbReference type="AlphaFoldDB" id="A0A074WKY6"/>
<dbReference type="OrthoDB" id="3843538at2759"/>
<proteinExistence type="predicted"/>
<gene>
    <name evidence="1" type="ORF">M436DRAFT_84575</name>
</gene>
<dbReference type="HOGENOM" id="CLU_1970098_0_0_1"/>
<keyword evidence="2" id="KW-1185">Reference proteome</keyword>
<dbReference type="EMBL" id="KL584717">
    <property type="protein sequence ID" value="KEQ70482.1"/>
    <property type="molecule type" value="Genomic_DNA"/>
</dbReference>
<name>A0A074WKY6_9PEZI</name>
<evidence type="ECO:0000313" key="2">
    <source>
        <dbReference type="Proteomes" id="UP000027730"/>
    </source>
</evidence>